<evidence type="ECO:0000313" key="4">
    <source>
        <dbReference type="Proteomes" id="UP001372338"/>
    </source>
</evidence>
<reference evidence="3 4" key="1">
    <citation type="submission" date="2024-01" db="EMBL/GenBank/DDBJ databases">
        <title>The genomes of 5 underutilized Papilionoideae crops provide insights into root nodulation and disease resistanc.</title>
        <authorList>
            <person name="Yuan L."/>
        </authorList>
    </citation>
    <scope>NUCLEOTIDE SEQUENCE [LARGE SCALE GENOMIC DNA]</scope>
    <source>
        <strain evidence="3">ZHUSHIDOU_FW_LH</strain>
        <tissue evidence="3">Leaf</tissue>
    </source>
</reference>
<evidence type="ECO:0000256" key="2">
    <source>
        <dbReference type="SAM" id="SignalP"/>
    </source>
</evidence>
<accession>A0AAN9DYG3</accession>
<feature type="region of interest" description="Disordered" evidence="1">
    <location>
        <begin position="297"/>
        <end position="316"/>
    </location>
</feature>
<gene>
    <name evidence="3" type="ORF">RIF29_38067</name>
</gene>
<dbReference type="PANTHER" id="PTHR34427">
    <property type="entry name" value="DUF4283 DOMAIN PROTEIN"/>
    <property type="match status" value="1"/>
</dbReference>
<dbReference type="Proteomes" id="UP001372338">
    <property type="component" value="Unassembled WGS sequence"/>
</dbReference>
<name>A0AAN9DYG3_CROPI</name>
<dbReference type="PANTHER" id="PTHR34427:SF5">
    <property type="entry name" value="DUF4283 DOMAIN-CONTAINING PROTEIN"/>
    <property type="match status" value="1"/>
</dbReference>
<evidence type="ECO:0000256" key="1">
    <source>
        <dbReference type="SAM" id="MobiDB-lite"/>
    </source>
</evidence>
<dbReference type="EMBL" id="JAYWIO010000008">
    <property type="protein sequence ID" value="KAK7243274.1"/>
    <property type="molecule type" value="Genomic_DNA"/>
</dbReference>
<dbReference type="AlphaFoldDB" id="A0AAN9DYG3"/>
<organism evidence="3 4">
    <name type="scientific">Crotalaria pallida</name>
    <name type="common">Smooth rattlebox</name>
    <name type="synonym">Crotalaria striata</name>
    <dbReference type="NCBI Taxonomy" id="3830"/>
    <lineage>
        <taxon>Eukaryota</taxon>
        <taxon>Viridiplantae</taxon>
        <taxon>Streptophyta</taxon>
        <taxon>Embryophyta</taxon>
        <taxon>Tracheophyta</taxon>
        <taxon>Spermatophyta</taxon>
        <taxon>Magnoliopsida</taxon>
        <taxon>eudicotyledons</taxon>
        <taxon>Gunneridae</taxon>
        <taxon>Pentapetalae</taxon>
        <taxon>rosids</taxon>
        <taxon>fabids</taxon>
        <taxon>Fabales</taxon>
        <taxon>Fabaceae</taxon>
        <taxon>Papilionoideae</taxon>
        <taxon>50 kb inversion clade</taxon>
        <taxon>genistoids sensu lato</taxon>
        <taxon>core genistoids</taxon>
        <taxon>Crotalarieae</taxon>
        <taxon>Crotalaria</taxon>
    </lineage>
</organism>
<feature type="chain" id="PRO_5043010812" description="DUF4283 domain-containing protein" evidence="2">
    <location>
        <begin position="24"/>
        <end position="381"/>
    </location>
</feature>
<evidence type="ECO:0008006" key="5">
    <source>
        <dbReference type="Google" id="ProtNLM"/>
    </source>
</evidence>
<proteinExistence type="predicted"/>
<comment type="caution">
    <text evidence="3">The sequence shown here is derived from an EMBL/GenBank/DDBJ whole genome shotgun (WGS) entry which is preliminary data.</text>
</comment>
<keyword evidence="2" id="KW-0732">Signal</keyword>
<keyword evidence="4" id="KW-1185">Reference proteome</keyword>
<sequence length="381" mass="42175">MIMARIRCGKCLLQLAVLGMCICQEKGIRKEEDLDLKSVQQSGPQIVKNCDPFLGVQSGGMLQGAWKKSLVARKDQPQMEEKAKSQHFACYLEFNVPKEEMDKHRVCYVGKLCRPEEVATIQDSFFKGGFMSLKATHMGGRYVLLHGSNSEEIPDLLFSEKKWFEDRFVEVQRWTPSFSVVERFTWVLCYGVPVHAWSEALFCQLASSVGALARLDPSKAAKERLDVGRILVSTELSSIDVNVKVKVNGSDWIVRMMEEPTGGFISVRKLFGVESDVSSDSDDEDMTSTAEGRLFGAELSSDCGSESNSDEVAGGKEDVQNAVVSENEELNSNLRQEGVGLAYSLESEDAETLVPSSTELVAVQDNARDEEVSFCPDSLGF</sequence>
<evidence type="ECO:0000313" key="3">
    <source>
        <dbReference type="EMBL" id="KAK7243274.1"/>
    </source>
</evidence>
<feature type="signal peptide" evidence="2">
    <location>
        <begin position="1"/>
        <end position="23"/>
    </location>
</feature>
<protein>
    <recommendedName>
        <fullName evidence="5">DUF4283 domain-containing protein</fullName>
    </recommendedName>
</protein>